<reference evidence="1" key="1">
    <citation type="submission" date="2020-11" db="EMBL/GenBank/DDBJ databases">
        <authorList>
            <person name="Tran Van P."/>
        </authorList>
    </citation>
    <scope>NUCLEOTIDE SEQUENCE</scope>
</reference>
<protein>
    <recommendedName>
        <fullName evidence="2">Protein OSCP1</fullName>
    </recommendedName>
</protein>
<dbReference type="PANTHER" id="PTHR21439">
    <property type="entry name" value="OXIDORED-NITRO DOMAIN-CONTAINING PROTEIN"/>
    <property type="match status" value="1"/>
</dbReference>
<dbReference type="GO" id="GO:0005737">
    <property type="term" value="C:cytoplasm"/>
    <property type="evidence" value="ECO:0007669"/>
    <property type="project" value="TreeGrafter"/>
</dbReference>
<evidence type="ECO:0008006" key="2">
    <source>
        <dbReference type="Google" id="ProtNLM"/>
    </source>
</evidence>
<gene>
    <name evidence="1" type="ORF">TDIB3V08_LOCUS4609</name>
</gene>
<organism evidence="1">
    <name type="scientific">Timema douglasi</name>
    <name type="common">Walking stick</name>
    <dbReference type="NCBI Taxonomy" id="61478"/>
    <lineage>
        <taxon>Eukaryota</taxon>
        <taxon>Metazoa</taxon>
        <taxon>Ecdysozoa</taxon>
        <taxon>Arthropoda</taxon>
        <taxon>Hexapoda</taxon>
        <taxon>Insecta</taxon>
        <taxon>Pterygota</taxon>
        <taxon>Neoptera</taxon>
        <taxon>Polyneoptera</taxon>
        <taxon>Phasmatodea</taxon>
        <taxon>Timematodea</taxon>
        <taxon>Timematoidea</taxon>
        <taxon>Timematidae</taxon>
        <taxon>Timema</taxon>
    </lineage>
</organism>
<evidence type="ECO:0000313" key="1">
    <source>
        <dbReference type="EMBL" id="CAD7198328.1"/>
    </source>
</evidence>
<dbReference type="PANTHER" id="PTHR21439:SF0">
    <property type="entry name" value="PROTEIN OSCP1"/>
    <property type="match status" value="1"/>
</dbReference>
<proteinExistence type="predicted"/>
<dbReference type="InterPro" id="IPR019332">
    <property type="entry name" value="OSCP1"/>
</dbReference>
<dbReference type="EMBL" id="OA566120">
    <property type="protein sequence ID" value="CAD7198328.1"/>
    <property type="molecule type" value="Genomic_DNA"/>
</dbReference>
<sequence>MTSINTIPLLFLNLGGEMMYILDQRLQAQKIPKDKSKKVMNDITSIMLNEKFLGELFKPQEVYNKQALRKLFEDLAHGSIMRLNSASMDKLYDLMTMVFKYQVFNAQSPNDVVLITLNHLDSIRNFVTCLTIQKQVDMAHSMVMKMYGKMSPGELQTIRYSLLNFFQDLKVRVSVLLRVGAQNSHGDFIIYTSGAVPPGCEVPGFIRLFDQYGAVAKVKHFNADGDYTAARDVGSMELIGDRVIELGCNINSPLYERSSLNAPPPPHCLNTPLQEETKVNELLVGREELNLLLAQLLGHRVQHQSDSKDIIRLNLFSCDLEEDDIVAQQNEPSFVNFDARNPSHSAELDKIYNEMTLTDSTVESPSVRSQCQQEEEDLLDLLENS</sequence>
<dbReference type="Pfam" id="PF10188">
    <property type="entry name" value="Oscp1"/>
    <property type="match status" value="1"/>
</dbReference>
<dbReference type="AlphaFoldDB" id="A0A7R8VJW0"/>
<dbReference type="GO" id="GO:0005886">
    <property type="term" value="C:plasma membrane"/>
    <property type="evidence" value="ECO:0007669"/>
    <property type="project" value="TreeGrafter"/>
</dbReference>
<accession>A0A7R8VJW0</accession>
<name>A0A7R8VJW0_TIMDO</name>